<proteinExistence type="predicted"/>
<sequence>MKESIYTIPVSEVFEPRSDCPLCRLRDTLEQRCIDYIMGAAMMEPDIRIKTNEQGFCVDHYEMMLKLKNRLSLALMLESHLTELKKGKYGDIRKKAKTKKAKRDGVKTVNDTCYVCNTIQWAMGNMVTTILRQYQVDADFKKLFSEQEYLCLPHLETILCAAEEEMPKKALPEFTEAAIELADKHLQAVLGDVSHFCKMFDYRNSGKDADWGNSRDSIERAVALLSARDFRTDP</sequence>
<name>A0A926I6F7_9FIRM</name>
<reference evidence="1" key="1">
    <citation type="submission" date="2020-08" db="EMBL/GenBank/DDBJ databases">
        <title>Genome public.</title>
        <authorList>
            <person name="Liu C."/>
            <person name="Sun Q."/>
        </authorList>
    </citation>
    <scope>NUCLEOTIDE SEQUENCE</scope>
    <source>
        <strain evidence="1">NSJ-33</strain>
    </source>
</reference>
<protein>
    <recommendedName>
        <fullName evidence="3">ABC transporter substrate-binding protein</fullName>
    </recommendedName>
</protein>
<accession>A0A926I6F7</accession>
<evidence type="ECO:0000313" key="2">
    <source>
        <dbReference type="Proteomes" id="UP000610760"/>
    </source>
</evidence>
<comment type="caution">
    <text evidence="1">The sequence shown here is derived from an EMBL/GenBank/DDBJ whole genome shotgun (WGS) entry which is preliminary data.</text>
</comment>
<dbReference type="EMBL" id="JACRSV010000001">
    <property type="protein sequence ID" value="MBC8558752.1"/>
    <property type="molecule type" value="Genomic_DNA"/>
</dbReference>
<dbReference type="RefSeq" id="WP_249293637.1">
    <property type="nucleotide sequence ID" value="NZ_JACRSV010000001.1"/>
</dbReference>
<dbReference type="Pfam" id="PF19538">
    <property type="entry name" value="DUF6062"/>
    <property type="match status" value="1"/>
</dbReference>
<evidence type="ECO:0008006" key="3">
    <source>
        <dbReference type="Google" id="ProtNLM"/>
    </source>
</evidence>
<keyword evidence="2" id="KW-1185">Reference proteome</keyword>
<organism evidence="1 2">
    <name type="scientific">Fumia xinanensis</name>
    <dbReference type="NCBI Taxonomy" id="2763659"/>
    <lineage>
        <taxon>Bacteria</taxon>
        <taxon>Bacillati</taxon>
        <taxon>Bacillota</taxon>
        <taxon>Clostridia</taxon>
        <taxon>Eubacteriales</taxon>
        <taxon>Oscillospiraceae</taxon>
        <taxon>Fumia</taxon>
    </lineage>
</organism>
<dbReference type="AlphaFoldDB" id="A0A926I6F7"/>
<gene>
    <name evidence="1" type="ORF">H8710_01580</name>
</gene>
<dbReference type="Proteomes" id="UP000610760">
    <property type="component" value="Unassembled WGS sequence"/>
</dbReference>
<evidence type="ECO:0000313" key="1">
    <source>
        <dbReference type="EMBL" id="MBC8558752.1"/>
    </source>
</evidence>
<dbReference type="InterPro" id="IPR045706">
    <property type="entry name" value="DUF6062"/>
</dbReference>